<protein>
    <recommendedName>
        <fullName evidence="3">GAF domain-containing protein</fullName>
    </recommendedName>
</protein>
<proteinExistence type="predicted"/>
<dbReference type="KEGG" id="nzl:D0T92_05885"/>
<keyword evidence="2" id="KW-1185">Reference proteome</keyword>
<evidence type="ECO:0000313" key="2">
    <source>
        <dbReference type="Proteomes" id="UP000325713"/>
    </source>
</evidence>
<reference evidence="1 2" key="1">
    <citation type="submission" date="2018-08" db="EMBL/GenBank/DDBJ databases">
        <title>Neisseria zalophi ATCC BAA-2455 complete genome.</title>
        <authorList>
            <person name="Veseli I.A."/>
            <person name="Buttler R."/>
            <person name="Mascarenhas dos Santos A.C."/>
            <person name="Pombert J.-F."/>
        </authorList>
    </citation>
    <scope>NUCLEOTIDE SEQUENCE [LARGE SCALE GENOMIC DNA]</scope>
    <source>
        <strain evidence="1 2">ATCC BAA-2455</strain>
    </source>
</reference>
<dbReference type="EMBL" id="CP031700">
    <property type="protein sequence ID" value="QEY26108.1"/>
    <property type="molecule type" value="Genomic_DNA"/>
</dbReference>
<dbReference type="AlphaFoldDB" id="A0A5J6PTR7"/>
<evidence type="ECO:0000313" key="1">
    <source>
        <dbReference type="EMBL" id="QEY26108.1"/>
    </source>
</evidence>
<accession>A0A5J6PTR7</accession>
<gene>
    <name evidence="1" type="ORF">D0T92_05885</name>
</gene>
<name>A0A5J6PTR7_9NEIS</name>
<dbReference type="Proteomes" id="UP000325713">
    <property type="component" value="Chromosome"/>
</dbReference>
<sequence>MSILLIKDYLQTQGMRLPEEEVRIAHLAAQTVMNAGQAAIEHQVLWYENHDMALSDHIEPDSENEKWLKQVFMALDSVFSRAEPTPQSAAVYLLMPSEKEGRPSLVSLTAQGQALESKLDVTEENSDSSLAVRTAQTGWSNIAADIPYWLKQEALHGDHNLRCNSQLTLPVATENGTVLGIVHVEYAEKDVLDDSVQTDWVALALALIDPLKALLKLDSQENIQEDIKND</sequence>
<dbReference type="OrthoDB" id="8613057at2"/>
<dbReference type="RefSeq" id="WP_151051103.1">
    <property type="nucleotide sequence ID" value="NZ_CP031700.1"/>
</dbReference>
<organism evidence="1 2">
    <name type="scientific">Neisseria zalophi</name>
    <dbReference type="NCBI Taxonomy" id="640030"/>
    <lineage>
        <taxon>Bacteria</taxon>
        <taxon>Pseudomonadati</taxon>
        <taxon>Pseudomonadota</taxon>
        <taxon>Betaproteobacteria</taxon>
        <taxon>Neisseriales</taxon>
        <taxon>Neisseriaceae</taxon>
        <taxon>Neisseria</taxon>
    </lineage>
</organism>
<evidence type="ECO:0008006" key="3">
    <source>
        <dbReference type="Google" id="ProtNLM"/>
    </source>
</evidence>